<evidence type="ECO:0000313" key="1">
    <source>
        <dbReference type="EMBL" id="KAJ3044165.1"/>
    </source>
</evidence>
<accession>A0AAD5S6M4</accession>
<dbReference type="EMBL" id="JADGJD010001308">
    <property type="protein sequence ID" value="KAJ3044165.1"/>
    <property type="molecule type" value="Genomic_DNA"/>
</dbReference>
<reference evidence="1" key="1">
    <citation type="submission" date="2020-05" db="EMBL/GenBank/DDBJ databases">
        <title>Phylogenomic resolution of chytrid fungi.</title>
        <authorList>
            <person name="Stajich J.E."/>
            <person name="Amses K."/>
            <person name="Simmons R."/>
            <person name="Seto K."/>
            <person name="Myers J."/>
            <person name="Bonds A."/>
            <person name="Quandt C.A."/>
            <person name="Barry K."/>
            <person name="Liu P."/>
            <person name="Grigoriev I."/>
            <person name="Longcore J.E."/>
            <person name="James T.Y."/>
        </authorList>
    </citation>
    <scope>NUCLEOTIDE SEQUENCE</scope>
    <source>
        <strain evidence="1">JEL0318</strain>
    </source>
</reference>
<evidence type="ECO:0000313" key="2">
    <source>
        <dbReference type="Proteomes" id="UP001212841"/>
    </source>
</evidence>
<proteinExistence type="predicted"/>
<comment type="caution">
    <text evidence="1">The sequence shown here is derived from an EMBL/GenBank/DDBJ whole genome shotgun (WGS) entry which is preliminary data.</text>
</comment>
<dbReference type="Proteomes" id="UP001212841">
    <property type="component" value="Unassembled WGS sequence"/>
</dbReference>
<dbReference type="AlphaFoldDB" id="A0AAD5S6M4"/>
<gene>
    <name evidence="1" type="ORF">HK097_001558</name>
</gene>
<name>A0AAD5S6M4_9FUNG</name>
<organism evidence="1 2">
    <name type="scientific">Rhizophlyctis rosea</name>
    <dbReference type="NCBI Taxonomy" id="64517"/>
    <lineage>
        <taxon>Eukaryota</taxon>
        <taxon>Fungi</taxon>
        <taxon>Fungi incertae sedis</taxon>
        <taxon>Chytridiomycota</taxon>
        <taxon>Chytridiomycota incertae sedis</taxon>
        <taxon>Chytridiomycetes</taxon>
        <taxon>Rhizophlyctidales</taxon>
        <taxon>Rhizophlyctidaceae</taxon>
        <taxon>Rhizophlyctis</taxon>
    </lineage>
</organism>
<protein>
    <submittedName>
        <fullName evidence="1">Uncharacterized protein</fullName>
    </submittedName>
</protein>
<sequence length="424" mass="46293">MSSVGAKGGFGGFIGAGTYLASVLMNSPEPTAEPSTTGTPEAALPAAAATADVLEAAALQVGQSGISEADYRSPFAQALHIAIRPVKLEQTAAYLQSVAQLSSIHIHDAVKSEIHWFIAGSIGLLATCAQALVDACVEDTVVEVNPEVKRDHVIHRLREENGMIRQIIQVISNPKKLPAAQKLLMLEALRSDGPLPAPDFESEGTYDQLRHYGILTEEGACRLSSPFLHELLLEIIYPEKTMVLDSLPRRYGALDTFELLCVGIKHISSKIMTGPFSLNVRSPSEACFQAELYSALRSLGIKSTEFTAHVEVKQSEDTASGKRLDLMLRSRDRNIAGYELKVGILRRQDIVGFVRDRAERYRRQHNIGDMYLVNLVGSAHVLEADVPGRCGEVECVYVRHDDAFRNLRIIAPGLGADRLVVLED</sequence>
<keyword evidence="2" id="KW-1185">Reference proteome</keyword>